<keyword evidence="1" id="KW-0732">Signal</keyword>
<evidence type="ECO:0008006" key="4">
    <source>
        <dbReference type="Google" id="ProtNLM"/>
    </source>
</evidence>
<feature type="chain" id="PRO_5047242819" description="Secreted protein" evidence="1">
    <location>
        <begin position="27"/>
        <end position="136"/>
    </location>
</feature>
<organism evidence="2 3">
    <name type="scientific">Streptomyces albiaxialis</name>
    <dbReference type="NCBI Taxonomy" id="329523"/>
    <lineage>
        <taxon>Bacteria</taxon>
        <taxon>Bacillati</taxon>
        <taxon>Actinomycetota</taxon>
        <taxon>Actinomycetes</taxon>
        <taxon>Kitasatosporales</taxon>
        <taxon>Streptomycetaceae</taxon>
        <taxon>Streptomyces</taxon>
    </lineage>
</organism>
<dbReference type="Proteomes" id="UP001500016">
    <property type="component" value="Unassembled WGS sequence"/>
</dbReference>
<dbReference type="RefSeq" id="WP_344528912.1">
    <property type="nucleotide sequence ID" value="NZ_BAAAPE010000008.1"/>
</dbReference>
<evidence type="ECO:0000313" key="3">
    <source>
        <dbReference type="Proteomes" id="UP001500016"/>
    </source>
</evidence>
<evidence type="ECO:0000256" key="1">
    <source>
        <dbReference type="SAM" id="SignalP"/>
    </source>
</evidence>
<protein>
    <recommendedName>
        <fullName evidence="4">Secreted protein</fullName>
    </recommendedName>
</protein>
<gene>
    <name evidence="2" type="ORF">GCM10009801_34170</name>
</gene>
<name>A0ABP5HIU0_9ACTN</name>
<reference evidence="3" key="1">
    <citation type="journal article" date="2019" name="Int. J. Syst. Evol. Microbiol.">
        <title>The Global Catalogue of Microorganisms (GCM) 10K type strain sequencing project: providing services to taxonomists for standard genome sequencing and annotation.</title>
        <authorList>
            <consortium name="The Broad Institute Genomics Platform"/>
            <consortium name="The Broad Institute Genome Sequencing Center for Infectious Disease"/>
            <person name="Wu L."/>
            <person name="Ma J."/>
        </authorList>
    </citation>
    <scope>NUCLEOTIDE SEQUENCE [LARGE SCALE GENOMIC DNA]</scope>
    <source>
        <strain evidence="3">JCM 15478</strain>
    </source>
</reference>
<sequence>MKYTRHFTALAATAAVFALAVPTAQAVGKQDVSVQAGQARAIVKDGGNEWGHGYFDPDGDKFFASDYTDPGGWRIKARLQKKTGGTWRTVATCTARDSGGRECSQNIAEGTRVRVKAWAYKGSDTAHGTSWKYTNA</sequence>
<evidence type="ECO:0000313" key="2">
    <source>
        <dbReference type="EMBL" id="GAA2077799.1"/>
    </source>
</evidence>
<keyword evidence="3" id="KW-1185">Reference proteome</keyword>
<feature type="signal peptide" evidence="1">
    <location>
        <begin position="1"/>
        <end position="26"/>
    </location>
</feature>
<proteinExistence type="predicted"/>
<comment type="caution">
    <text evidence="2">The sequence shown here is derived from an EMBL/GenBank/DDBJ whole genome shotgun (WGS) entry which is preliminary data.</text>
</comment>
<dbReference type="EMBL" id="BAAAPE010000008">
    <property type="protein sequence ID" value="GAA2077799.1"/>
    <property type="molecule type" value="Genomic_DNA"/>
</dbReference>
<accession>A0ABP5HIU0</accession>